<reference evidence="1 2" key="1">
    <citation type="submission" date="2018-11" db="EMBL/GenBank/DDBJ databases">
        <authorList>
            <consortium name="Pathogen Informatics"/>
        </authorList>
    </citation>
    <scope>NUCLEOTIDE SEQUENCE [LARGE SCALE GENOMIC DNA]</scope>
</reference>
<dbReference type="InterPro" id="IPR027417">
    <property type="entry name" value="P-loop_NTPase"/>
</dbReference>
<dbReference type="SUPFAM" id="SSF52540">
    <property type="entry name" value="P-loop containing nucleoside triphosphate hydrolases"/>
    <property type="match status" value="1"/>
</dbReference>
<dbReference type="AlphaFoldDB" id="A0A3P6Q2D2"/>
<dbReference type="Gene3D" id="3.40.50.300">
    <property type="entry name" value="P-loop containing nucleotide triphosphate hydrolases"/>
    <property type="match status" value="1"/>
</dbReference>
<sequence length="63" mass="7193">MENLAGTLLDSNLQMTLPYGIGMHHAGLRDKDRRIVEELFVNQKIQPLCSLFIIVLPFEHMLA</sequence>
<evidence type="ECO:0000313" key="1">
    <source>
        <dbReference type="EMBL" id="VDK39457.1"/>
    </source>
</evidence>
<keyword evidence="2" id="KW-1185">Reference proteome</keyword>
<protein>
    <submittedName>
        <fullName evidence="1">Uncharacterized protein</fullName>
    </submittedName>
</protein>
<name>A0A3P6Q2D2_DIBLA</name>
<proteinExistence type="predicted"/>
<evidence type="ECO:0000313" key="2">
    <source>
        <dbReference type="Proteomes" id="UP000281553"/>
    </source>
</evidence>
<accession>A0A3P6Q2D2</accession>
<dbReference type="EMBL" id="UYRU01005923">
    <property type="protein sequence ID" value="VDK39457.1"/>
    <property type="molecule type" value="Genomic_DNA"/>
</dbReference>
<dbReference type="Proteomes" id="UP000281553">
    <property type="component" value="Unassembled WGS sequence"/>
</dbReference>
<gene>
    <name evidence="1" type="ORF">DILT_LOCUS1037</name>
</gene>
<organism evidence="1 2">
    <name type="scientific">Dibothriocephalus latus</name>
    <name type="common">Fish tapeworm</name>
    <name type="synonym">Diphyllobothrium latum</name>
    <dbReference type="NCBI Taxonomy" id="60516"/>
    <lineage>
        <taxon>Eukaryota</taxon>
        <taxon>Metazoa</taxon>
        <taxon>Spiralia</taxon>
        <taxon>Lophotrochozoa</taxon>
        <taxon>Platyhelminthes</taxon>
        <taxon>Cestoda</taxon>
        <taxon>Eucestoda</taxon>
        <taxon>Diphyllobothriidea</taxon>
        <taxon>Diphyllobothriidae</taxon>
        <taxon>Dibothriocephalus</taxon>
    </lineage>
</organism>
<dbReference type="OrthoDB" id="5575at2759"/>